<dbReference type="PANTHER" id="PTHR23430">
    <property type="entry name" value="HISTONE H2A"/>
    <property type="match status" value="1"/>
</dbReference>
<feature type="domain" description="Core Histone H2A/H2B/H3" evidence="2">
    <location>
        <begin position="52"/>
        <end position="126"/>
    </location>
</feature>
<keyword evidence="1" id="KW-0158">Chromosome</keyword>
<keyword evidence="1" id="KW-0544">Nucleosome core</keyword>
<comment type="subcellular location">
    <subcellularLocation>
        <location evidence="1">Nucleus</location>
    </subcellularLocation>
</comment>
<evidence type="ECO:0000313" key="3">
    <source>
        <dbReference type="EMBL" id="KAH0744076.1"/>
    </source>
</evidence>
<dbReference type="PRINTS" id="PR00620">
    <property type="entry name" value="HISTONEH2A"/>
</dbReference>
<keyword evidence="4" id="KW-1185">Reference proteome</keyword>
<comment type="caution">
    <text evidence="3">The sequence shown here is derived from an EMBL/GenBank/DDBJ whole genome shotgun (WGS) entry which is preliminary data.</text>
</comment>
<dbReference type="InterPro" id="IPR009072">
    <property type="entry name" value="Histone-fold"/>
</dbReference>
<evidence type="ECO:0000259" key="2">
    <source>
        <dbReference type="Pfam" id="PF00125"/>
    </source>
</evidence>
<protein>
    <recommendedName>
        <fullName evidence="1">Histone H2A</fullName>
    </recommendedName>
</protein>
<reference evidence="3 4" key="1">
    <citation type="journal article" date="2021" name="bioRxiv">
        <title>Chromosome-scale and haplotype-resolved genome assembly of a tetraploid potato cultivar.</title>
        <authorList>
            <person name="Sun H."/>
            <person name="Jiao W.-B."/>
            <person name="Krause K."/>
            <person name="Campoy J.A."/>
            <person name="Goel M."/>
            <person name="Folz-Donahue K."/>
            <person name="Kukat C."/>
            <person name="Huettel B."/>
            <person name="Schneeberger K."/>
        </authorList>
    </citation>
    <scope>NUCLEOTIDE SEQUENCE [LARGE SCALE GENOMIC DNA]</scope>
    <source>
        <strain evidence="3">SolTubOtavaFocal</strain>
        <tissue evidence="3">Leaves</tissue>
    </source>
</reference>
<comment type="similarity">
    <text evidence="1">Belongs to the histone H2A family.</text>
</comment>
<dbReference type="InterPro" id="IPR007125">
    <property type="entry name" value="H2A/H2B/H3"/>
</dbReference>
<dbReference type="EMBL" id="JAIVGD010000023">
    <property type="protein sequence ID" value="KAH0744076.1"/>
    <property type="molecule type" value="Genomic_DNA"/>
</dbReference>
<name>A0ABQ7UCN0_SOLTU</name>
<keyword evidence="1" id="KW-0238">DNA-binding</keyword>
<dbReference type="Pfam" id="PF00125">
    <property type="entry name" value="Histone"/>
    <property type="match status" value="1"/>
</dbReference>
<accession>A0ABQ7UCN0</accession>
<keyword evidence="1" id="KW-0539">Nucleus</keyword>
<gene>
    <name evidence="3" type="ORF">KY290_032069</name>
</gene>
<proteinExistence type="inferred from homology"/>
<sequence length="130" mass="15076">MKYKFNPRDSFHWLGYNSSYNISKWDCIGTHFHTTTHFSLAKEKPWFRFYKKKVSSRNSKANLEFPVGYIARFLKAKKYVKCAGAKAPVFLVAVLEYLEAEVLELAGNAARSNKKTRIIPRHIQLAESDN</sequence>
<dbReference type="SMART" id="SM00414">
    <property type="entry name" value="H2A"/>
    <property type="match status" value="1"/>
</dbReference>
<evidence type="ECO:0000313" key="4">
    <source>
        <dbReference type="Proteomes" id="UP000826656"/>
    </source>
</evidence>
<organism evidence="3 4">
    <name type="scientific">Solanum tuberosum</name>
    <name type="common">Potato</name>
    <dbReference type="NCBI Taxonomy" id="4113"/>
    <lineage>
        <taxon>Eukaryota</taxon>
        <taxon>Viridiplantae</taxon>
        <taxon>Streptophyta</taxon>
        <taxon>Embryophyta</taxon>
        <taxon>Tracheophyta</taxon>
        <taxon>Spermatophyta</taxon>
        <taxon>Magnoliopsida</taxon>
        <taxon>eudicotyledons</taxon>
        <taxon>Gunneridae</taxon>
        <taxon>Pentapetalae</taxon>
        <taxon>asterids</taxon>
        <taxon>lamiids</taxon>
        <taxon>Solanales</taxon>
        <taxon>Solanaceae</taxon>
        <taxon>Solanoideae</taxon>
        <taxon>Solaneae</taxon>
        <taxon>Solanum</taxon>
    </lineage>
</organism>
<dbReference type="Proteomes" id="UP000826656">
    <property type="component" value="Unassembled WGS sequence"/>
</dbReference>
<dbReference type="CDD" id="cd00074">
    <property type="entry name" value="HFD_H2A"/>
    <property type="match status" value="1"/>
</dbReference>
<dbReference type="Gene3D" id="1.10.20.10">
    <property type="entry name" value="Histone, subunit A"/>
    <property type="match status" value="1"/>
</dbReference>
<evidence type="ECO:0000256" key="1">
    <source>
        <dbReference type="RuleBase" id="RU003767"/>
    </source>
</evidence>
<dbReference type="InterPro" id="IPR002119">
    <property type="entry name" value="Histone_H2A"/>
</dbReference>
<comment type="subunit">
    <text evidence="1">The nucleosome is a histone octamer containing two molecules each of H2A, H2B, H3 and H4 assembled in one H3-H4 heterotetramer and two H2A-H2B heterodimers. The octamer wraps approximately 147 bp of DNA.</text>
</comment>
<dbReference type="SUPFAM" id="SSF47113">
    <property type="entry name" value="Histone-fold"/>
    <property type="match status" value="1"/>
</dbReference>